<dbReference type="OrthoDB" id="6237065at2759"/>
<evidence type="ECO:0000313" key="2">
    <source>
        <dbReference type="RefSeq" id="XP_031442514.1"/>
    </source>
</evidence>
<gene>
    <name evidence="2" type="primary">LOC116225077</name>
</gene>
<organism evidence="1 2">
    <name type="scientific">Clupea harengus</name>
    <name type="common">Atlantic herring</name>
    <dbReference type="NCBI Taxonomy" id="7950"/>
    <lineage>
        <taxon>Eukaryota</taxon>
        <taxon>Metazoa</taxon>
        <taxon>Chordata</taxon>
        <taxon>Craniata</taxon>
        <taxon>Vertebrata</taxon>
        <taxon>Euteleostomi</taxon>
        <taxon>Actinopterygii</taxon>
        <taxon>Neopterygii</taxon>
        <taxon>Teleostei</taxon>
        <taxon>Clupei</taxon>
        <taxon>Clupeiformes</taxon>
        <taxon>Clupeoidei</taxon>
        <taxon>Clupeidae</taxon>
        <taxon>Clupea</taxon>
    </lineage>
</organism>
<dbReference type="Proteomes" id="UP000515152">
    <property type="component" value="Chromosome 19"/>
</dbReference>
<dbReference type="AlphaFoldDB" id="A0A6P8GTN1"/>
<reference evidence="2" key="1">
    <citation type="submission" date="2025-08" db="UniProtKB">
        <authorList>
            <consortium name="RefSeq"/>
        </authorList>
    </citation>
    <scope>IDENTIFICATION</scope>
</reference>
<dbReference type="RefSeq" id="XP_031442514.1">
    <property type="nucleotide sequence ID" value="XM_031586654.2"/>
</dbReference>
<protein>
    <submittedName>
        <fullName evidence="2">Endonuclease/exonuclease/phosphatase family domain-containing protein 1-like</fullName>
    </submittedName>
</protein>
<accession>A0A6P8GTN1</accession>
<proteinExistence type="predicted"/>
<keyword evidence="1" id="KW-1185">Reference proteome</keyword>
<dbReference type="Gene3D" id="3.60.10.10">
    <property type="entry name" value="Endonuclease/exonuclease/phosphatase"/>
    <property type="match status" value="1"/>
</dbReference>
<dbReference type="InterPro" id="IPR036691">
    <property type="entry name" value="Endo/exonu/phosph_ase_sf"/>
</dbReference>
<dbReference type="GeneID" id="116225077"/>
<sequence length="276" mass="28914">MDCSQTHAQSSSVSFLKDGAAHAKSSSVSFLKDGAAHAKSSSVSFLKDGAAHAKSSSVSFLKDGAAHAKSSSVSFLKDGAAHAKSSSVSFLKDGAAHAKSSSVSFLKDGAAHTKSSSVSFLKANLLQRSDLQSAPSLSGKIQETLKGDKDVVVLGVFGAACDGAALEALRKEKLSALLPPSVYTNISTSVPRGSSCLDNIWLSRSLKKIYTGHCCVVREGLTNPWIPDNWSWGGVASDHCPVVAEFFVDILPKEPGRHGNGIASVDRGDMMPKHER</sequence>
<evidence type="ECO:0000313" key="1">
    <source>
        <dbReference type="Proteomes" id="UP000515152"/>
    </source>
</evidence>
<dbReference type="SUPFAM" id="SSF56219">
    <property type="entry name" value="DNase I-like"/>
    <property type="match status" value="1"/>
</dbReference>
<dbReference type="KEGG" id="char:116225077"/>
<name>A0A6P8GTN1_CLUHA</name>